<dbReference type="CDD" id="cd23159">
    <property type="entry name" value="Prefoldin_URI1"/>
    <property type="match status" value="1"/>
</dbReference>
<organism evidence="6 7">
    <name type="scientific">Coemansia javaensis</name>
    <dbReference type="NCBI Taxonomy" id="2761396"/>
    <lineage>
        <taxon>Eukaryota</taxon>
        <taxon>Fungi</taxon>
        <taxon>Fungi incertae sedis</taxon>
        <taxon>Zoopagomycota</taxon>
        <taxon>Kickxellomycotina</taxon>
        <taxon>Kickxellomycetes</taxon>
        <taxon>Kickxellales</taxon>
        <taxon>Kickxellaceae</taxon>
        <taxon>Coemansia</taxon>
    </lineage>
</organism>
<dbReference type="GO" id="GO:0000122">
    <property type="term" value="P:negative regulation of transcription by RNA polymerase II"/>
    <property type="evidence" value="ECO:0007669"/>
    <property type="project" value="TreeGrafter"/>
</dbReference>
<keyword evidence="2" id="KW-0539">Nucleus</keyword>
<reference evidence="6" key="1">
    <citation type="submission" date="2022-07" db="EMBL/GenBank/DDBJ databases">
        <title>Phylogenomic reconstructions and comparative analyses of Kickxellomycotina fungi.</title>
        <authorList>
            <person name="Reynolds N.K."/>
            <person name="Stajich J.E."/>
            <person name="Barry K."/>
            <person name="Grigoriev I.V."/>
            <person name="Crous P."/>
            <person name="Smith M.E."/>
        </authorList>
    </citation>
    <scope>NUCLEOTIDE SEQUENCE</scope>
    <source>
        <strain evidence="6">NBRC 105414</strain>
    </source>
</reference>
<feature type="region of interest" description="Disordered" evidence="4">
    <location>
        <begin position="438"/>
        <end position="491"/>
    </location>
</feature>
<sequence length="491" mass="52247">MERLGQQHTASLEETLEQYRGYKSEYRELQQTLADLPAEIEYEAMVPVGPLAFFPGKLINTNEILVLLGDDWFVERSARQAADIARRREEYVDAKIAAVTAELAAAKRLPQTTGPEAAATTATTTPDAARQMLGGNMVNEDGEKFIDIKEELADGQAPAFAGGGPGPDEPDAATAALLEEKRLRMIASLRDGSDVDRSLLTPEQRRAMELLDQIEDDDDDDDSDEGERSQSDDDDDSGSGSADSDRDAHSDEDRANAARDDDDDDYNDDDDGGSSDSDADGAGRPPTSILKLPTPIGQRQGAKSPKKSVRFGPPSRDKGRADVDSVAGLLGAMSGPSAGTGPEPSRPRKPLAAAEAAGSQPLRSAVVERDTDGGEAVTQDAADEEMHAREISQAYARKRYMRLAAGRFDGAAAAAEKVLADTAGVTLVGTCEDREDAGSGYTRIELPSGPVHGTGPAAPDAHPPEVVHDTRPAPAKPKMSRFKAQRLGLDQ</sequence>
<comment type="subcellular location">
    <subcellularLocation>
        <location evidence="1">Nucleus</location>
    </subcellularLocation>
</comment>
<feature type="compositionally biased region" description="Acidic residues" evidence="4">
    <location>
        <begin position="212"/>
        <end position="225"/>
    </location>
</feature>
<dbReference type="InterPro" id="IPR009053">
    <property type="entry name" value="Prefoldin"/>
</dbReference>
<comment type="caution">
    <text evidence="6">The sequence shown here is derived from an EMBL/GenBank/DDBJ whole genome shotgun (WGS) entry which is preliminary data.</text>
</comment>
<dbReference type="PANTHER" id="PTHR15111">
    <property type="entry name" value="RNA POLYMERASE II SUBUNIT 5-MEDIATING PROTEIN NNX3"/>
    <property type="match status" value="1"/>
</dbReference>
<feature type="compositionally biased region" description="Acidic residues" evidence="4">
    <location>
        <begin position="260"/>
        <end position="279"/>
    </location>
</feature>
<dbReference type="GO" id="GO:0003682">
    <property type="term" value="F:chromatin binding"/>
    <property type="evidence" value="ECO:0007669"/>
    <property type="project" value="TreeGrafter"/>
</dbReference>
<dbReference type="OrthoDB" id="21413at2759"/>
<evidence type="ECO:0000256" key="1">
    <source>
        <dbReference type="ARBA" id="ARBA00004123"/>
    </source>
</evidence>
<dbReference type="InterPro" id="IPR024325">
    <property type="entry name" value="DUF3835"/>
</dbReference>
<feature type="domain" description="DUF3835" evidence="5">
    <location>
        <begin position="364"/>
        <end position="400"/>
    </location>
</feature>
<evidence type="ECO:0000259" key="5">
    <source>
        <dbReference type="Pfam" id="PF12927"/>
    </source>
</evidence>
<accession>A0A9W8HER0</accession>
<protein>
    <recommendedName>
        <fullName evidence="5">DUF3835 domain-containing protein</fullName>
    </recommendedName>
</protein>
<feature type="compositionally biased region" description="Basic and acidic residues" evidence="4">
    <location>
        <begin position="462"/>
        <end position="471"/>
    </location>
</feature>
<evidence type="ECO:0000313" key="6">
    <source>
        <dbReference type="EMBL" id="KAJ2780507.1"/>
    </source>
</evidence>
<proteinExistence type="inferred from homology"/>
<dbReference type="GO" id="GO:0003714">
    <property type="term" value="F:transcription corepressor activity"/>
    <property type="evidence" value="ECO:0007669"/>
    <property type="project" value="TreeGrafter"/>
</dbReference>
<evidence type="ECO:0000313" key="7">
    <source>
        <dbReference type="Proteomes" id="UP001140217"/>
    </source>
</evidence>
<dbReference type="AlphaFoldDB" id="A0A9W8HER0"/>
<feature type="region of interest" description="Disordered" evidence="4">
    <location>
        <begin position="211"/>
        <end position="385"/>
    </location>
</feature>
<dbReference type="GO" id="GO:0005634">
    <property type="term" value="C:nucleus"/>
    <property type="evidence" value="ECO:0007669"/>
    <property type="project" value="UniProtKB-SubCell"/>
</dbReference>
<keyword evidence="7" id="KW-1185">Reference proteome</keyword>
<name>A0A9W8HER0_9FUNG</name>
<dbReference type="GO" id="GO:0019212">
    <property type="term" value="F:phosphatase inhibitor activity"/>
    <property type="evidence" value="ECO:0007669"/>
    <property type="project" value="TreeGrafter"/>
</dbReference>
<evidence type="ECO:0000256" key="2">
    <source>
        <dbReference type="ARBA" id="ARBA00023242"/>
    </source>
</evidence>
<gene>
    <name evidence="6" type="ORF">H4R18_003409</name>
</gene>
<dbReference type="SUPFAM" id="SSF46579">
    <property type="entry name" value="Prefoldin"/>
    <property type="match status" value="1"/>
</dbReference>
<evidence type="ECO:0000256" key="3">
    <source>
        <dbReference type="ARBA" id="ARBA00038295"/>
    </source>
</evidence>
<evidence type="ECO:0000256" key="4">
    <source>
        <dbReference type="SAM" id="MobiDB-lite"/>
    </source>
</evidence>
<dbReference type="InterPro" id="IPR052255">
    <property type="entry name" value="RNA_pol_II_subunit5-mediator"/>
</dbReference>
<dbReference type="Proteomes" id="UP001140217">
    <property type="component" value="Unassembled WGS sequence"/>
</dbReference>
<dbReference type="Gene3D" id="1.10.287.370">
    <property type="match status" value="1"/>
</dbReference>
<dbReference type="Pfam" id="PF02996">
    <property type="entry name" value="Prefoldin"/>
    <property type="match status" value="1"/>
</dbReference>
<dbReference type="InterPro" id="IPR004127">
    <property type="entry name" value="Prefoldin_subunit_alpha"/>
</dbReference>
<dbReference type="Pfam" id="PF12927">
    <property type="entry name" value="DUF3835"/>
    <property type="match status" value="2"/>
</dbReference>
<dbReference type="PANTHER" id="PTHR15111:SF0">
    <property type="entry name" value="UNCONVENTIONAL PREFOLDIN RPB5 INTERACTOR 1"/>
    <property type="match status" value="1"/>
</dbReference>
<dbReference type="EMBL" id="JANBUL010000135">
    <property type="protein sequence ID" value="KAJ2780507.1"/>
    <property type="molecule type" value="Genomic_DNA"/>
</dbReference>
<feature type="domain" description="DUF3835" evidence="5">
    <location>
        <begin position="476"/>
        <end position="487"/>
    </location>
</feature>
<comment type="similarity">
    <text evidence="3">Belongs to the RNA polymerase II subunit 5-mediating protein family.</text>
</comment>
<feature type="compositionally biased region" description="Basic and acidic residues" evidence="4">
    <location>
        <begin position="243"/>
        <end position="259"/>
    </location>
</feature>